<feature type="binding site" evidence="13">
    <location>
        <position position="98"/>
    </location>
    <ligand>
        <name>Mg(2+)</name>
        <dbReference type="ChEBI" id="CHEBI:18420"/>
    </ligand>
</feature>
<keyword evidence="15" id="KW-0489">Methyltransferase</keyword>
<evidence type="ECO:0000256" key="1">
    <source>
        <dbReference type="ARBA" id="ARBA00004990"/>
    </source>
</evidence>
<dbReference type="Proteomes" id="UP000289437">
    <property type="component" value="Unassembled WGS sequence"/>
</dbReference>
<dbReference type="FunFam" id="3.30.1300.10:FF:000001">
    <property type="entry name" value="Pantothenate synthetase"/>
    <property type="match status" value="1"/>
</dbReference>
<dbReference type="GO" id="GO:0005524">
    <property type="term" value="F:ATP binding"/>
    <property type="evidence" value="ECO:0007669"/>
    <property type="project" value="UniProtKB-KW"/>
</dbReference>
<comment type="miscellaneous">
    <text evidence="14">The reaction proceeds by a bi uni uni bi ping pong mechanism.</text>
</comment>
<evidence type="ECO:0000256" key="3">
    <source>
        <dbReference type="ARBA" id="ARBA00008676"/>
    </source>
</evidence>
<dbReference type="GO" id="GO:0000287">
    <property type="term" value="F:magnesium ion binding"/>
    <property type="evidence" value="ECO:0007669"/>
    <property type="project" value="TreeGrafter"/>
</dbReference>
<feature type="binding site" evidence="14">
    <location>
        <begin position="479"/>
        <end position="482"/>
    </location>
    <ligand>
        <name>ATP</name>
        <dbReference type="ChEBI" id="CHEBI:30616"/>
    </ligand>
</feature>
<dbReference type="GO" id="GO:0005737">
    <property type="term" value="C:cytoplasm"/>
    <property type="evidence" value="ECO:0007669"/>
    <property type="project" value="UniProtKB-SubCell"/>
</dbReference>
<dbReference type="EMBL" id="RDSM01000001">
    <property type="protein sequence ID" value="RXH58059.1"/>
    <property type="molecule type" value="Genomic_DNA"/>
</dbReference>
<dbReference type="InterPro" id="IPR014729">
    <property type="entry name" value="Rossmann-like_a/b/a_fold"/>
</dbReference>
<dbReference type="GO" id="GO:0003864">
    <property type="term" value="F:3-methyl-2-oxobutanoate hydroxymethyltransferase activity"/>
    <property type="evidence" value="ECO:0007669"/>
    <property type="project" value="UniProtKB-UniRule"/>
</dbReference>
<sequence>MSLTQTRTSMPEVRPARITAHTLLEKKRQAQPITALTAYDYPTARLVDEAGIDVILVGDSLAMAVLGHEDTLSVTLDEILHHARAVSRAARTAFLIGDMPFGSYNVSLDESVRNALRFIKEAGMAAVKIEGGVHQAPLVERLTAAEIPVVGHIGLTPQAVHRMGGYRVQGKTVEAMDTLAADALALERAGAVALVLEGIPRELAERITRSLSIPTIGIGAGPDCDGQILVFHDLFNFSFTNTPKFVRRFGDATRLYREGIAQYRESVVARSFPSDAESYHLPGNSPAARTPGMRIATTIAEMRAACRELRHARGANSILGLVPTMGAIHEGHLSLVREARRSCDVVTASIFVNPLQFGPTEDFSRYPRTFEADCRLLETAGVDLLFAPGVGEMIPANATTAVEVAGISDRLDGSSRPGHFRGVATIVSKLFHIVQPDTAFFGQKDAAQVAVLRAMVRDLDMPVSLVACPTVRDADGLALSSRNRYLTEDQRQRALTLAQALQSVEALVADGEVHANALRAAMHATLTSTPGVRLDYAEVVDPNTLEPLETITGQALIAIAAWVGETRLIDNTTVTAPALSHVPTLEEAHHA</sequence>
<dbReference type="SUPFAM" id="SSF52374">
    <property type="entry name" value="Nucleotidylyl transferase"/>
    <property type="match status" value="1"/>
</dbReference>
<evidence type="ECO:0000256" key="13">
    <source>
        <dbReference type="HAMAP-Rule" id="MF_00156"/>
    </source>
</evidence>
<feature type="binding site" evidence="14">
    <location>
        <position position="448"/>
    </location>
    <ligand>
        <name>(R)-pantoate</name>
        <dbReference type="ChEBI" id="CHEBI:15980"/>
    </ligand>
</feature>
<reference evidence="16" key="2">
    <citation type="submission" date="2019-02" db="EMBL/GenBank/DDBJ databases">
        <title>Granulicella sibirica sp. nov., a psychrotolerant acidobacterium isolated from an organic soil layer in forested tundra, West Siberia.</title>
        <authorList>
            <person name="Oshkin I.Y."/>
            <person name="Kulichevskaya I.S."/>
            <person name="Rijpstra W.I.C."/>
            <person name="Sinninghe Damste J.S."/>
            <person name="Rakitin A.L."/>
            <person name="Ravin N.V."/>
            <person name="Dedysh S.N."/>
        </authorList>
    </citation>
    <scope>NUCLEOTIDE SEQUENCE [LARGE SCALE GENOMIC DNA]</scope>
    <source>
        <strain evidence="16">AF10</strain>
    </source>
</reference>
<organism evidence="15 16">
    <name type="scientific">Granulicella sibirica</name>
    <dbReference type="NCBI Taxonomy" id="2479048"/>
    <lineage>
        <taxon>Bacteria</taxon>
        <taxon>Pseudomonadati</taxon>
        <taxon>Acidobacteriota</taxon>
        <taxon>Terriglobia</taxon>
        <taxon>Terriglobales</taxon>
        <taxon>Acidobacteriaceae</taxon>
        <taxon>Granulicella</taxon>
    </lineage>
</organism>
<comment type="subcellular location">
    <subcellularLocation>
        <location evidence="13">Cytoplasm</location>
    </subcellularLocation>
</comment>
<dbReference type="InterPro" id="IPR042176">
    <property type="entry name" value="Pantoate_ligase_C"/>
</dbReference>
<comment type="pathway">
    <text evidence="2 13">Cofactor biosynthesis; (R)-pantothenate biosynthesis; (R)-pantoate from 3-methyl-2-oxobutanoate: step 1/2.</text>
</comment>
<proteinExistence type="inferred from homology"/>
<dbReference type="Pfam" id="PF02548">
    <property type="entry name" value="Pantoate_transf"/>
    <property type="match status" value="1"/>
</dbReference>
<dbReference type="CDD" id="cd06557">
    <property type="entry name" value="KPHMT-like"/>
    <property type="match status" value="1"/>
</dbReference>
<dbReference type="HAMAP" id="MF_00156">
    <property type="entry name" value="PanB"/>
    <property type="match status" value="1"/>
</dbReference>
<comment type="similarity">
    <text evidence="3 13">Belongs to the PanB family.</text>
</comment>
<gene>
    <name evidence="14" type="primary">panC</name>
    <name evidence="13" type="synonym">panB</name>
    <name evidence="15" type="ORF">GRAN_1369</name>
</gene>
<comment type="catalytic activity">
    <reaction evidence="13">
        <text>(6R)-5,10-methylene-5,6,7,8-tetrahydrofolate + 3-methyl-2-oxobutanoate + H2O = 2-dehydropantoate + (6S)-5,6,7,8-tetrahydrofolate</text>
        <dbReference type="Rhea" id="RHEA:11824"/>
        <dbReference type="ChEBI" id="CHEBI:11561"/>
        <dbReference type="ChEBI" id="CHEBI:11851"/>
        <dbReference type="ChEBI" id="CHEBI:15377"/>
        <dbReference type="ChEBI" id="CHEBI:15636"/>
        <dbReference type="ChEBI" id="CHEBI:57453"/>
        <dbReference type="EC" id="2.1.2.11"/>
    </reaction>
</comment>
<evidence type="ECO:0000256" key="7">
    <source>
        <dbReference type="ARBA" id="ARBA00022655"/>
    </source>
</evidence>
<keyword evidence="9 14" id="KW-0547">Nucleotide-binding</keyword>
<evidence type="ECO:0000256" key="9">
    <source>
        <dbReference type="ARBA" id="ARBA00022741"/>
    </source>
</evidence>
<dbReference type="NCBIfam" id="TIGR00018">
    <property type="entry name" value="panC"/>
    <property type="match status" value="1"/>
</dbReference>
<reference evidence="15 16" key="1">
    <citation type="submission" date="2018-11" db="EMBL/GenBank/DDBJ databases">
        <authorList>
            <person name="Mardanov A.V."/>
            <person name="Ravin N.V."/>
            <person name="Dedysh S.N."/>
        </authorList>
    </citation>
    <scope>NUCLEOTIDE SEQUENCE [LARGE SCALE GENOMIC DNA]</scope>
    <source>
        <strain evidence="15 16">AF10</strain>
    </source>
</reference>
<dbReference type="GO" id="GO:0032259">
    <property type="term" value="P:methylation"/>
    <property type="evidence" value="ECO:0007669"/>
    <property type="project" value="UniProtKB-KW"/>
</dbReference>
<evidence type="ECO:0000256" key="10">
    <source>
        <dbReference type="ARBA" id="ARBA00022840"/>
    </source>
</evidence>
<comment type="caution">
    <text evidence="15">The sequence shown here is derived from an EMBL/GenBank/DDBJ whole genome shotgun (WGS) entry which is preliminary data.</text>
</comment>
<dbReference type="EC" id="6.3.2.1" evidence="14"/>
<evidence type="ECO:0000256" key="5">
    <source>
        <dbReference type="ARBA" id="ARBA00011424"/>
    </source>
</evidence>
<dbReference type="InterPro" id="IPR015813">
    <property type="entry name" value="Pyrv/PenolPyrv_kinase-like_dom"/>
</dbReference>
<feature type="binding site" evidence="13">
    <location>
        <position position="59"/>
    </location>
    <ligand>
        <name>Mg(2+)</name>
        <dbReference type="ChEBI" id="CHEBI:18420"/>
    </ligand>
</feature>
<keyword evidence="8 13" id="KW-0808">Transferase</keyword>
<accession>A0A4Q0T7R1</accession>
<comment type="similarity">
    <text evidence="4 14">Belongs to the pantothenate synthetase family.</text>
</comment>
<dbReference type="CDD" id="cd00560">
    <property type="entry name" value="PanC"/>
    <property type="match status" value="1"/>
</dbReference>
<dbReference type="InterPro" id="IPR040442">
    <property type="entry name" value="Pyrv_kinase-like_dom_sf"/>
</dbReference>
<dbReference type="GO" id="GO:0004592">
    <property type="term" value="F:pantoate-beta-alanine ligase activity"/>
    <property type="evidence" value="ECO:0007669"/>
    <property type="project" value="UniProtKB-UniRule"/>
</dbReference>
<comment type="subunit">
    <text evidence="5 13">Homodecamer; pentamer of dimers.</text>
</comment>
<feature type="binding site" evidence="13">
    <location>
        <position position="128"/>
    </location>
    <ligand>
        <name>3-methyl-2-oxobutanoate</name>
        <dbReference type="ChEBI" id="CHEBI:11851"/>
    </ligand>
</feature>
<feature type="binding site" evidence="13">
    <location>
        <begin position="59"/>
        <end position="60"/>
    </location>
    <ligand>
        <name>3-methyl-2-oxobutanoate</name>
        <dbReference type="ChEBI" id="CHEBI:11851"/>
    </ligand>
</feature>
<feature type="binding site" evidence="14">
    <location>
        <begin position="442"/>
        <end position="445"/>
    </location>
    <ligand>
        <name>ATP</name>
        <dbReference type="ChEBI" id="CHEBI:30616"/>
    </ligand>
</feature>
<dbReference type="Pfam" id="PF02569">
    <property type="entry name" value="Pantoate_ligase"/>
    <property type="match status" value="1"/>
</dbReference>
<feature type="binding site" evidence="13">
    <location>
        <position position="130"/>
    </location>
    <ligand>
        <name>Mg(2+)</name>
        <dbReference type="ChEBI" id="CHEBI:18420"/>
    </ligand>
</feature>
<keyword evidence="7 13" id="KW-0566">Pantothenate biosynthesis</keyword>
<dbReference type="NCBIfam" id="NF001452">
    <property type="entry name" value="PRK00311.1"/>
    <property type="match status" value="1"/>
</dbReference>
<dbReference type="SUPFAM" id="SSF51621">
    <property type="entry name" value="Phosphoenolpyruvate/pyruvate domain"/>
    <property type="match status" value="1"/>
</dbReference>
<evidence type="ECO:0000256" key="14">
    <source>
        <dbReference type="HAMAP-Rule" id="MF_00158"/>
    </source>
</evidence>
<evidence type="ECO:0000313" key="15">
    <source>
        <dbReference type="EMBL" id="RXH58059.1"/>
    </source>
</evidence>
<dbReference type="PANTHER" id="PTHR20881">
    <property type="entry name" value="3-METHYL-2-OXOBUTANOATE HYDROXYMETHYLTRANSFERASE"/>
    <property type="match status" value="1"/>
</dbReference>
<comment type="function">
    <text evidence="12 13">Catalyzes the reversible reaction in which hydroxymethyl group from 5,10-methylenetetrahydrofolate is transferred onto alpha-ketoisovalerate to form ketopantoate.</text>
</comment>
<keyword evidence="13" id="KW-0479">Metal-binding</keyword>
<protein>
    <recommendedName>
        <fullName evidence="13 14">Multifunctional fusion protein</fullName>
    </recommendedName>
    <domain>
        <recommendedName>
            <fullName evidence="14">Pantothenate synthetase</fullName>
            <shortName evidence="14">PS</shortName>
            <ecNumber evidence="14">6.3.2.1</ecNumber>
        </recommendedName>
        <alternativeName>
            <fullName evidence="14">Pantoate--beta-alanine ligase</fullName>
        </alternativeName>
        <alternativeName>
            <fullName evidence="14">Pantoate-activating enzyme</fullName>
        </alternativeName>
    </domain>
    <domain>
        <recommendedName>
            <fullName evidence="13">3-methyl-2-oxobutanoate hydroxymethyltransferase</fullName>
            <ecNumber evidence="13">2.1.2.11</ecNumber>
        </recommendedName>
        <alternativeName>
            <fullName evidence="13">Ketopantoate hydroxymethyltransferase</fullName>
            <shortName evidence="13">KPHMT</shortName>
        </alternativeName>
    </domain>
</protein>
<evidence type="ECO:0000256" key="8">
    <source>
        <dbReference type="ARBA" id="ARBA00022679"/>
    </source>
</evidence>
<feature type="binding site" evidence="14">
    <location>
        <begin position="325"/>
        <end position="332"/>
    </location>
    <ligand>
        <name>ATP</name>
        <dbReference type="ChEBI" id="CHEBI:30616"/>
    </ligand>
</feature>
<keyword evidence="6 14" id="KW-0436">Ligase</keyword>
<dbReference type="Gene3D" id="3.40.50.620">
    <property type="entry name" value="HUPs"/>
    <property type="match status" value="1"/>
</dbReference>
<keyword evidence="10 14" id="KW-0067">ATP-binding</keyword>
<dbReference type="NCBIfam" id="TIGR00222">
    <property type="entry name" value="panB"/>
    <property type="match status" value="1"/>
</dbReference>
<dbReference type="FunFam" id="3.20.20.60:FF:000003">
    <property type="entry name" value="3-methyl-2-oxobutanoate hydroxymethyltransferase"/>
    <property type="match status" value="1"/>
</dbReference>
<evidence type="ECO:0000256" key="11">
    <source>
        <dbReference type="ARBA" id="ARBA00048258"/>
    </source>
</evidence>
<evidence type="ECO:0000256" key="2">
    <source>
        <dbReference type="ARBA" id="ARBA00005033"/>
    </source>
</evidence>
<comment type="subunit">
    <text evidence="14">Homodimer.</text>
</comment>
<feature type="binding site" evidence="14">
    <location>
        <position position="356"/>
    </location>
    <ligand>
        <name>(R)-pantoate</name>
        <dbReference type="ChEBI" id="CHEBI:15980"/>
    </ligand>
</feature>
<keyword evidence="16" id="KW-1185">Reference proteome</keyword>
<dbReference type="HAMAP" id="MF_00158">
    <property type="entry name" value="PanC"/>
    <property type="match status" value="1"/>
</dbReference>
<dbReference type="EC" id="2.1.2.11" evidence="13"/>
<dbReference type="GO" id="GO:0015940">
    <property type="term" value="P:pantothenate biosynthetic process"/>
    <property type="evidence" value="ECO:0007669"/>
    <property type="project" value="UniProtKB-UniRule"/>
</dbReference>
<feature type="active site" description="Proton acceptor" evidence="13">
    <location>
        <position position="197"/>
    </location>
</feature>
<evidence type="ECO:0000256" key="4">
    <source>
        <dbReference type="ARBA" id="ARBA00009256"/>
    </source>
</evidence>
<feature type="binding site" evidence="13">
    <location>
        <position position="98"/>
    </location>
    <ligand>
        <name>3-methyl-2-oxobutanoate</name>
        <dbReference type="ChEBI" id="CHEBI:11851"/>
    </ligand>
</feature>
<comment type="pathway">
    <text evidence="1 14">Cofactor biosynthesis; (R)-pantothenate biosynthesis; (R)-pantothenate from (R)-pantoate and beta-alanine: step 1/1.</text>
</comment>
<name>A0A4Q0T7R1_9BACT</name>
<dbReference type="PANTHER" id="PTHR20881:SF0">
    <property type="entry name" value="3-METHYL-2-OXOBUTANOATE HYDROXYMETHYLTRANSFERASE"/>
    <property type="match status" value="1"/>
</dbReference>
<dbReference type="RefSeq" id="WP_338323417.1">
    <property type="nucleotide sequence ID" value="NZ_RDSM01000001.1"/>
</dbReference>
<dbReference type="InterPro" id="IPR003721">
    <property type="entry name" value="Pantoate_ligase"/>
</dbReference>
<dbReference type="UniPathway" id="UPA00028">
    <property type="reaction ID" value="UER00003"/>
</dbReference>
<comment type="function">
    <text evidence="14">Catalyzes the condensation of pantoate with beta-alanine in an ATP-dependent reaction via a pantoyl-adenylate intermediate.</text>
</comment>
<dbReference type="FunFam" id="3.40.50.620:FF:000013">
    <property type="entry name" value="Pantothenate synthetase"/>
    <property type="match status" value="1"/>
</dbReference>
<evidence type="ECO:0000256" key="6">
    <source>
        <dbReference type="ARBA" id="ARBA00022598"/>
    </source>
</evidence>
<comment type="cofactor">
    <cofactor evidence="13">
        <name>Mg(2+)</name>
        <dbReference type="ChEBI" id="CHEBI:18420"/>
    </cofactor>
    <text evidence="13">Binds 1 Mg(2+) ion per subunit.</text>
</comment>
<dbReference type="Gene3D" id="3.20.20.60">
    <property type="entry name" value="Phosphoenolpyruvate-binding domains"/>
    <property type="match status" value="1"/>
</dbReference>
<comment type="catalytic activity">
    <reaction evidence="11 14">
        <text>(R)-pantoate + beta-alanine + ATP = (R)-pantothenate + AMP + diphosphate + H(+)</text>
        <dbReference type="Rhea" id="RHEA:10912"/>
        <dbReference type="ChEBI" id="CHEBI:15378"/>
        <dbReference type="ChEBI" id="CHEBI:15980"/>
        <dbReference type="ChEBI" id="CHEBI:29032"/>
        <dbReference type="ChEBI" id="CHEBI:30616"/>
        <dbReference type="ChEBI" id="CHEBI:33019"/>
        <dbReference type="ChEBI" id="CHEBI:57966"/>
        <dbReference type="ChEBI" id="CHEBI:456215"/>
        <dbReference type="EC" id="6.3.2.1"/>
    </reaction>
</comment>
<dbReference type="InterPro" id="IPR003700">
    <property type="entry name" value="Pantoate_hydroxy_MeTrfase"/>
</dbReference>
<dbReference type="GO" id="GO:0008168">
    <property type="term" value="F:methyltransferase activity"/>
    <property type="evidence" value="ECO:0007669"/>
    <property type="project" value="UniProtKB-KW"/>
</dbReference>
<evidence type="ECO:0000313" key="16">
    <source>
        <dbReference type="Proteomes" id="UP000289437"/>
    </source>
</evidence>
<keyword evidence="13" id="KW-0963">Cytoplasm</keyword>
<feature type="active site" description="Proton donor" evidence="14">
    <location>
        <position position="332"/>
    </location>
</feature>
<feature type="binding site" evidence="14">
    <location>
        <position position="471"/>
    </location>
    <ligand>
        <name>ATP</name>
        <dbReference type="ChEBI" id="CHEBI:30616"/>
    </ligand>
</feature>
<dbReference type="AlphaFoldDB" id="A0A4Q0T7R1"/>
<evidence type="ECO:0000256" key="12">
    <source>
        <dbReference type="ARBA" id="ARBA00056497"/>
    </source>
</evidence>
<dbReference type="Gene3D" id="3.30.1300.10">
    <property type="entry name" value="Pantoate-beta-alanine ligase, C-terminal domain"/>
    <property type="match status" value="1"/>
</dbReference>
<keyword evidence="13" id="KW-0460">Magnesium</keyword>
<feature type="binding site" evidence="14">
    <location>
        <position position="356"/>
    </location>
    <ligand>
        <name>beta-alanine</name>
        <dbReference type="ChEBI" id="CHEBI:57966"/>
    </ligand>
</feature>